<dbReference type="Proteomes" id="UP000323909">
    <property type="component" value="Unassembled WGS sequence"/>
</dbReference>
<evidence type="ECO:0000256" key="8">
    <source>
        <dbReference type="ARBA" id="ARBA00038852"/>
    </source>
</evidence>
<evidence type="ECO:0000256" key="2">
    <source>
        <dbReference type="ARBA" id="ARBA00005417"/>
    </source>
</evidence>
<organism evidence="11 12">
    <name type="scientific">Pseudomonas veronii</name>
    <dbReference type="NCBI Taxonomy" id="76761"/>
    <lineage>
        <taxon>Bacteria</taxon>
        <taxon>Pseudomonadati</taxon>
        <taxon>Pseudomonadota</taxon>
        <taxon>Gammaproteobacteria</taxon>
        <taxon>Pseudomonadales</taxon>
        <taxon>Pseudomonadaceae</taxon>
        <taxon>Pseudomonas</taxon>
    </lineage>
</organism>
<comment type="caution">
    <text evidence="11">The sequence shown here is derived from an EMBL/GenBank/DDBJ whole genome shotgun (WGS) entry which is preliminary data.</text>
</comment>
<dbReference type="SUPFAM" id="SSF52540">
    <property type="entry name" value="P-loop containing nucleoside triphosphate hydrolases"/>
    <property type="match status" value="1"/>
</dbReference>
<keyword evidence="4" id="KW-1003">Cell membrane</keyword>
<keyword evidence="3" id="KW-0813">Transport</keyword>
<dbReference type="InterPro" id="IPR050388">
    <property type="entry name" value="ABC_Ni/Peptide_Import"/>
</dbReference>
<dbReference type="EMBL" id="VWXT01000247">
    <property type="protein sequence ID" value="KAA6178098.1"/>
    <property type="molecule type" value="Genomic_DNA"/>
</dbReference>
<evidence type="ECO:0000256" key="9">
    <source>
        <dbReference type="ARBA" id="ARBA00047356"/>
    </source>
</evidence>
<comment type="catalytic activity">
    <reaction evidence="9">
        <text>a dipeptide(out) + ATP + H2O = a dipeptide(in) + ADP + phosphate + H(+)</text>
        <dbReference type="Rhea" id="RHEA:23120"/>
        <dbReference type="ChEBI" id="CHEBI:15377"/>
        <dbReference type="ChEBI" id="CHEBI:15378"/>
        <dbReference type="ChEBI" id="CHEBI:30616"/>
        <dbReference type="ChEBI" id="CHEBI:43474"/>
        <dbReference type="ChEBI" id="CHEBI:90799"/>
        <dbReference type="ChEBI" id="CHEBI:456216"/>
        <dbReference type="EC" id="7.4.2.9"/>
    </reaction>
</comment>
<dbReference type="GO" id="GO:0005524">
    <property type="term" value="F:ATP binding"/>
    <property type="evidence" value="ECO:0007669"/>
    <property type="project" value="UniProtKB-KW"/>
</dbReference>
<dbReference type="InterPro" id="IPR027417">
    <property type="entry name" value="P-loop_NTPase"/>
</dbReference>
<evidence type="ECO:0000313" key="11">
    <source>
        <dbReference type="EMBL" id="KAA6178098.1"/>
    </source>
</evidence>
<name>A0A5M8EZR8_PSEVE</name>
<feature type="domain" description="AAA+ ATPase" evidence="10">
    <location>
        <begin position="37"/>
        <end position="149"/>
    </location>
</feature>
<dbReference type="SMART" id="SM00382">
    <property type="entry name" value="AAA"/>
    <property type="match status" value="1"/>
</dbReference>
<evidence type="ECO:0000256" key="1">
    <source>
        <dbReference type="ARBA" id="ARBA00004417"/>
    </source>
</evidence>
<dbReference type="PANTHER" id="PTHR43297:SF2">
    <property type="entry name" value="DIPEPTIDE TRANSPORT ATP-BINDING PROTEIN DPPD"/>
    <property type="match status" value="1"/>
</dbReference>
<keyword evidence="5" id="KW-0547">Nucleotide-binding</keyword>
<feature type="non-terminal residue" evidence="11">
    <location>
        <position position="167"/>
    </location>
</feature>
<sequence>MTTDNNLLIDVRQLSVGYRSGGQTLLAVQRLSLSMAQGETVAIVGESGSGKSTLANAILGLLPEHAQISAGQLWVDGNELTHASERQKRLQRGRTVGLVPQDPMVSLNPTLRIGQQIAEALILAKGKRYPGVDADIVELLQQVGIDKPVLRARQYPHELSGGMRQRV</sequence>
<dbReference type="GO" id="GO:0005886">
    <property type="term" value="C:plasma membrane"/>
    <property type="evidence" value="ECO:0007669"/>
    <property type="project" value="UniProtKB-SubCell"/>
</dbReference>
<protein>
    <recommendedName>
        <fullName evidence="8">ABC-type dipeptide transporter</fullName>
        <ecNumber evidence="8">7.4.2.9</ecNumber>
    </recommendedName>
</protein>
<evidence type="ECO:0000259" key="10">
    <source>
        <dbReference type="SMART" id="SM00382"/>
    </source>
</evidence>
<gene>
    <name evidence="11" type="ORF">F3K53_15885</name>
</gene>
<keyword evidence="7" id="KW-0472">Membrane</keyword>
<dbReference type="InterPro" id="IPR003593">
    <property type="entry name" value="AAA+_ATPase"/>
</dbReference>
<evidence type="ECO:0000256" key="7">
    <source>
        <dbReference type="ARBA" id="ARBA00023136"/>
    </source>
</evidence>
<dbReference type="AlphaFoldDB" id="A0A5M8EZR8"/>
<dbReference type="Pfam" id="PF00005">
    <property type="entry name" value="ABC_tran"/>
    <property type="match status" value="1"/>
</dbReference>
<reference evidence="11 12" key="1">
    <citation type="submission" date="2019-09" db="EMBL/GenBank/DDBJ databases">
        <title>Genomic sequencing of 4 copper resistant soil isolates.</title>
        <authorList>
            <person name="Havryliuk O."/>
        </authorList>
    </citation>
    <scope>NUCLEOTIDE SEQUENCE [LARGE SCALE GENOMIC DNA]</scope>
    <source>
        <strain evidence="11 12">UKR4</strain>
    </source>
</reference>
<accession>A0A5M8EZR8</accession>
<dbReference type="GO" id="GO:0016887">
    <property type="term" value="F:ATP hydrolysis activity"/>
    <property type="evidence" value="ECO:0007669"/>
    <property type="project" value="InterPro"/>
</dbReference>
<dbReference type="PANTHER" id="PTHR43297">
    <property type="entry name" value="OLIGOPEPTIDE TRANSPORT ATP-BINDING PROTEIN APPD"/>
    <property type="match status" value="1"/>
</dbReference>
<dbReference type="EC" id="7.4.2.9" evidence="8"/>
<comment type="subcellular location">
    <subcellularLocation>
        <location evidence="1">Cell inner membrane</location>
        <topology evidence="1">Peripheral membrane protein</topology>
    </subcellularLocation>
</comment>
<evidence type="ECO:0000256" key="5">
    <source>
        <dbReference type="ARBA" id="ARBA00022741"/>
    </source>
</evidence>
<evidence type="ECO:0000256" key="4">
    <source>
        <dbReference type="ARBA" id="ARBA00022475"/>
    </source>
</evidence>
<dbReference type="InterPro" id="IPR003439">
    <property type="entry name" value="ABC_transporter-like_ATP-bd"/>
</dbReference>
<evidence type="ECO:0000313" key="12">
    <source>
        <dbReference type="Proteomes" id="UP000323909"/>
    </source>
</evidence>
<evidence type="ECO:0000256" key="3">
    <source>
        <dbReference type="ARBA" id="ARBA00022448"/>
    </source>
</evidence>
<comment type="similarity">
    <text evidence="2">Belongs to the ABC transporter superfamily.</text>
</comment>
<keyword evidence="6 11" id="KW-0067">ATP-binding</keyword>
<dbReference type="RefSeq" id="WP_150095359.1">
    <property type="nucleotide sequence ID" value="NZ_VWXT01000247.1"/>
</dbReference>
<proteinExistence type="inferred from homology"/>
<evidence type="ECO:0000256" key="6">
    <source>
        <dbReference type="ARBA" id="ARBA00022840"/>
    </source>
</evidence>
<dbReference type="Gene3D" id="3.40.50.300">
    <property type="entry name" value="P-loop containing nucleotide triphosphate hydrolases"/>
    <property type="match status" value="1"/>
</dbReference>